<gene>
    <name evidence="1" type="ORF">NUW54_g14151</name>
</gene>
<sequence>MESLDILLARMEPLREVIVRALPAGEGYDKCPKTLRDRLEAFASKVQSVAQEAKELKHKHRIVRFLNASDYSVKIDAWVKKLTWHIHSFILEGTIAIELSVHEMATDMRQGFDELGHRVGEVHNEVVGLRSDIQQQGTESAIPGLRYTPRARFDYGQSGRSQCDEGTRDEVLKTIYSWLRPEDRALKRVDELLPFLKLLPDRSILWIYALAGAGKTTLAETVAQWCHERECLGSSFFCARDGDRSDVQCIAQNIASDLAHHCTEFKEALLAV</sequence>
<name>A0ACC1MF82_9APHY</name>
<evidence type="ECO:0000313" key="2">
    <source>
        <dbReference type="Proteomes" id="UP001144978"/>
    </source>
</evidence>
<dbReference type="Proteomes" id="UP001144978">
    <property type="component" value="Unassembled WGS sequence"/>
</dbReference>
<organism evidence="1 2">
    <name type="scientific">Trametes sanguinea</name>
    <dbReference type="NCBI Taxonomy" id="158606"/>
    <lineage>
        <taxon>Eukaryota</taxon>
        <taxon>Fungi</taxon>
        <taxon>Dikarya</taxon>
        <taxon>Basidiomycota</taxon>
        <taxon>Agaricomycotina</taxon>
        <taxon>Agaricomycetes</taxon>
        <taxon>Polyporales</taxon>
        <taxon>Polyporaceae</taxon>
        <taxon>Trametes</taxon>
    </lineage>
</organism>
<comment type="caution">
    <text evidence="1">The sequence shown here is derived from an EMBL/GenBank/DDBJ whole genome shotgun (WGS) entry which is preliminary data.</text>
</comment>
<protein>
    <submittedName>
        <fullName evidence="1">Uncharacterized protein</fullName>
    </submittedName>
</protein>
<proteinExistence type="predicted"/>
<evidence type="ECO:0000313" key="1">
    <source>
        <dbReference type="EMBL" id="KAJ2965342.1"/>
    </source>
</evidence>
<keyword evidence="2" id="KW-1185">Reference proteome</keyword>
<reference evidence="1" key="1">
    <citation type="submission" date="2022-08" db="EMBL/GenBank/DDBJ databases">
        <title>Genome Sequence of Pycnoporus sanguineus.</title>
        <authorList>
            <person name="Buettner E."/>
        </authorList>
    </citation>
    <scope>NUCLEOTIDE SEQUENCE</scope>
    <source>
        <strain evidence="1">CG-C14</strain>
    </source>
</reference>
<dbReference type="EMBL" id="JANSHE010007061">
    <property type="protein sequence ID" value="KAJ2965342.1"/>
    <property type="molecule type" value="Genomic_DNA"/>
</dbReference>
<accession>A0ACC1MF82</accession>